<dbReference type="Gene3D" id="3.30.420.240">
    <property type="match status" value="1"/>
</dbReference>
<dbReference type="AlphaFoldDB" id="E1QM48"/>
<protein>
    <submittedName>
        <fullName evidence="1">Phage uncharacterized protein</fullName>
    </submittedName>
</protein>
<evidence type="ECO:0000313" key="2">
    <source>
        <dbReference type="Proteomes" id="UP000009047"/>
    </source>
</evidence>
<keyword evidence="2" id="KW-1185">Reference proteome</keyword>
<sequence>MAGRISSSGFRARAAEVVGRLRFEVGAFGPEAPAKAERLARAKADPFYFCQNYLPHYFSQPFAAFHHELIELIAPRHAAAVTPVAVAAPRGFAKTTVVSFGYVLHQALFGLRRFVVLGSDTADLAGDLCNYIRLEMTHNPRLQQDFGALASVRGAADDFVTGADTRILARGSGQRLRGLKHGRHRPDLVILDDLENDKNVQNPRLVRESLAWVLEAVYPAIDPGGSLLIIGTILAQRSALATMIHSSRAPWRDFTRRLYRAIQADGTSLWPQRHPLEDLLRQKQLMGSRAFNKEKQNEPRDDEGMFQERWIRPYAQAELAGKRLAVAAFLDPSLATGETGDYKALITVGLDQAQQVFYVLDAFIRRCSLDQLLRAAIARHRRHGFLLFGVEDNFFQRLLLDELARAARQEGVSLPLRGVTHRLAKQTRLAGLSPLVERGALRFVPEHSDQALLIEQLLHFPSPGVHDDGPDALEGAVGLLRSTGPNVW</sequence>
<evidence type="ECO:0000313" key="1">
    <source>
        <dbReference type="EMBL" id="ADK86633.1"/>
    </source>
</evidence>
<dbReference type="HOGENOM" id="CLU_029599_0_0_7"/>
<name>E1QM48_DESB2</name>
<dbReference type="KEGG" id="dbr:Deba_3280"/>
<organism evidence="1 2">
    <name type="scientific">Desulfarculus baarsii (strain ATCC 33931 / DSM 2075 / LMG 7858 / VKM B-1802 / 2st14)</name>
    <dbReference type="NCBI Taxonomy" id="644282"/>
    <lineage>
        <taxon>Bacteria</taxon>
        <taxon>Pseudomonadati</taxon>
        <taxon>Thermodesulfobacteriota</taxon>
        <taxon>Desulfarculia</taxon>
        <taxon>Desulfarculales</taxon>
        <taxon>Desulfarculaceae</taxon>
        <taxon>Desulfarculus</taxon>
    </lineage>
</organism>
<dbReference type="STRING" id="644282.Deba_3280"/>
<proteinExistence type="predicted"/>
<dbReference type="EMBL" id="CP002085">
    <property type="protein sequence ID" value="ADK86633.1"/>
    <property type="molecule type" value="Genomic_DNA"/>
</dbReference>
<dbReference type="Gene3D" id="3.40.50.300">
    <property type="entry name" value="P-loop containing nucleotide triphosphate hydrolases"/>
    <property type="match status" value="1"/>
</dbReference>
<dbReference type="NCBIfam" id="TIGR01630">
    <property type="entry name" value="psiM2_ORF9"/>
    <property type="match status" value="1"/>
</dbReference>
<dbReference type="OrthoDB" id="378710at2"/>
<dbReference type="Proteomes" id="UP000009047">
    <property type="component" value="Chromosome"/>
</dbReference>
<dbReference type="RefSeq" id="WP_013260069.1">
    <property type="nucleotide sequence ID" value="NC_014365.1"/>
</dbReference>
<dbReference type="eggNOG" id="COG5362">
    <property type="taxonomic scope" value="Bacteria"/>
</dbReference>
<accession>E1QM48</accession>
<dbReference type="InterPro" id="IPR006517">
    <property type="entry name" value="Phage_terminase_lsu-like_C"/>
</dbReference>
<gene>
    <name evidence="1" type="ordered locus">Deba_3280</name>
</gene>
<reference evidence="1 2" key="1">
    <citation type="journal article" date="2010" name="Stand. Genomic Sci.">
        <title>Complete genome sequence of Desulfarculus baarsii type strain (2st14).</title>
        <authorList>
            <person name="Sun H."/>
            <person name="Spring S."/>
            <person name="Lapidus A."/>
            <person name="Davenport K."/>
            <person name="Del Rio T.G."/>
            <person name="Tice H."/>
            <person name="Nolan M."/>
            <person name="Copeland A."/>
            <person name="Cheng J.F."/>
            <person name="Lucas S."/>
            <person name="Tapia R."/>
            <person name="Goodwin L."/>
            <person name="Pitluck S."/>
            <person name="Ivanova N."/>
            <person name="Pagani I."/>
            <person name="Mavromatis K."/>
            <person name="Ovchinnikova G."/>
            <person name="Pati A."/>
            <person name="Chen A."/>
            <person name="Palaniappan K."/>
            <person name="Hauser L."/>
            <person name="Chang Y.J."/>
            <person name="Jeffries C.D."/>
            <person name="Detter J.C."/>
            <person name="Han C."/>
            <person name="Rohde M."/>
            <person name="Brambilla E."/>
            <person name="Goker M."/>
            <person name="Woyke T."/>
            <person name="Bristow J."/>
            <person name="Eisen J.A."/>
            <person name="Markowitz V."/>
            <person name="Hugenholtz P."/>
            <person name="Kyrpides N.C."/>
            <person name="Klenk H.P."/>
            <person name="Land M."/>
        </authorList>
    </citation>
    <scope>NUCLEOTIDE SEQUENCE [LARGE SCALE GENOMIC DNA]</scope>
    <source>
        <strain evidence="2">ATCC 33931 / DSM 2075 / LMG 7858 / VKM B-1802 / 2st14</strain>
    </source>
</reference>
<dbReference type="InterPro" id="IPR027417">
    <property type="entry name" value="P-loop_NTPase"/>
</dbReference>